<dbReference type="GO" id="GO:0005886">
    <property type="term" value="C:plasma membrane"/>
    <property type="evidence" value="ECO:0007669"/>
    <property type="project" value="TreeGrafter"/>
</dbReference>
<proteinExistence type="predicted"/>
<dbReference type="Pfam" id="PF02698">
    <property type="entry name" value="DUF218"/>
    <property type="match status" value="1"/>
</dbReference>
<keyword evidence="3" id="KW-1185">Reference proteome</keyword>
<gene>
    <name evidence="2" type="ORF">C4B60_12760</name>
</gene>
<dbReference type="Gene3D" id="3.40.50.620">
    <property type="entry name" value="HUPs"/>
    <property type="match status" value="1"/>
</dbReference>
<name>A0A2S5GBV6_9BACL</name>
<feature type="domain" description="DUF218" evidence="1">
    <location>
        <begin position="32"/>
        <end position="163"/>
    </location>
</feature>
<dbReference type="PANTHER" id="PTHR30336:SF20">
    <property type="entry name" value="DUF218 DOMAIN-CONTAINING PROTEIN"/>
    <property type="match status" value="1"/>
</dbReference>
<organism evidence="2 3">
    <name type="scientific">Jeotgalibacillus proteolyticus</name>
    <dbReference type="NCBI Taxonomy" id="2082395"/>
    <lineage>
        <taxon>Bacteria</taxon>
        <taxon>Bacillati</taxon>
        <taxon>Bacillota</taxon>
        <taxon>Bacilli</taxon>
        <taxon>Bacillales</taxon>
        <taxon>Caryophanaceae</taxon>
        <taxon>Jeotgalibacillus</taxon>
    </lineage>
</organism>
<dbReference type="PANTHER" id="PTHR30336">
    <property type="entry name" value="INNER MEMBRANE PROTEIN, PROBABLE PERMEASE"/>
    <property type="match status" value="1"/>
</dbReference>
<dbReference type="RefSeq" id="WP_104058388.1">
    <property type="nucleotide sequence ID" value="NZ_PREZ01000004.1"/>
</dbReference>
<evidence type="ECO:0000259" key="1">
    <source>
        <dbReference type="Pfam" id="PF02698"/>
    </source>
</evidence>
<accession>A0A2S5GBV6</accession>
<evidence type="ECO:0000313" key="3">
    <source>
        <dbReference type="Proteomes" id="UP000239047"/>
    </source>
</evidence>
<protein>
    <recommendedName>
        <fullName evidence="1">DUF218 domain-containing protein</fullName>
    </recommendedName>
</protein>
<sequence>MYISELDKASLTLSQMNKLLYEGIEDDQKSGDCIFVAGSSMAATSRLPKAVELYKQGRAGKILVSGGVVWKGTPYSESITLKKEAIKLGVPEKDILTEGLSHNTLENVLASLLVLNRAFYIQHIRRILIVTSPYHIKRLHLTMKTYMPSWIEFTLCPSKDQLTKIDRWHLTEEGRNRVRIEAEKIIDYVKQGALVDEKL</sequence>
<evidence type="ECO:0000313" key="2">
    <source>
        <dbReference type="EMBL" id="PPA70438.1"/>
    </source>
</evidence>
<comment type="caution">
    <text evidence="2">The sequence shown here is derived from an EMBL/GenBank/DDBJ whole genome shotgun (WGS) entry which is preliminary data.</text>
</comment>
<reference evidence="2 3" key="1">
    <citation type="submission" date="2018-02" db="EMBL/GenBank/DDBJ databases">
        <title>Jeotgalibacillus proteolyticum sp. nov. a protease producing bacterium isolated from ocean sediments of Laizhou Bay.</title>
        <authorList>
            <person name="Li Y."/>
        </authorList>
    </citation>
    <scope>NUCLEOTIDE SEQUENCE [LARGE SCALE GENOMIC DNA]</scope>
    <source>
        <strain evidence="2 3">22-7</strain>
    </source>
</reference>
<dbReference type="OrthoDB" id="9782395at2"/>
<dbReference type="AlphaFoldDB" id="A0A2S5GBV6"/>
<dbReference type="Proteomes" id="UP000239047">
    <property type="component" value="Unassembled WGS sequence"/>
</dbReference>
<dbReference type="EMBL" id="PREZ01000004">
    <property type="protein sequence ID" value="PPA70438.1"/>
    <property type="molecule type" value="Genomic_DNA"/>
</dbReference>
<dbReference type="CDD" id="cd06259">
    <property type="entry name" value="YdcF-like"/>
    <property type="match status" value="1"/>
</dbReference>
<dbReference type="InterPro" id="IPR014729">
    <property type="entry name" value="Rossmann-like_a/b/a_fold"/>
</dbReference>
<dbReference type="InterPro" id="IPR051599">
    <property type="entry name" value="Cell_Envelope_Assoc"/>
</dbReference>
<dbReference type="InterPro" id="IPR003848">
    <property type="entry name" value="DUF218"/>
</dbReference>